<dbReference type="WBParaSite" id="RSKR_0000099000.1">
    <property type="protein sequence ID" value="RSKR_0000099000.1"/>
    <property type="gene ID" value="RSKR_0000099000"/>
</dbReference>
<proteinExistence type="predicted"/>
<protein>
    <submittedName>
        <fullName evidence="2">Kringle domain-containing protein</fullName>
    </submittedName>
</protein>
<dbReference type="Proteomes" id="UP000095286">
    <property type="component" value="Unplaced"/>
</dbReference>
<accession>A0AC35TIV3</accession>
<organism evidence="1 2">
    <name type="scientific">Rhabditophanes sp. KR3021</name>
    <dbReference type="NCBI Taxonomy" id="114890"/>
    <lineage>
        <taxon>Eukaryota</taxon>
        <taxon>Metazoa</taxon>
        <taxon>Ecdysozoa</taxon>
        <taxon>Nematoda</taxon>
        <taxon>Chromadorea</taxon>
        <taxon>Rhabditida</taxon>
        <taxon>Tylenchina</taxon>
        <taxon>Panagrolaimomorpha</taxon>
        <taxon>Strongyloidoidea</taxon>
        <taxon>Alloionematidae</taxon>
        <taxon>Rhabditophanes</taxon>
    </lineage>
</organism>
<sequence length="352" mass="41651">MPRCIFALYYSATINNTKVDHLYFDPSNHINADCITEEAEKYYEYFGDRDVSYHYKFNENAKCSIWYKVIESETNRIKSYQLGHNSERADVRAAAEMVKNMDWAKIKPHSSDYWKHKKCRTARLPKDHLLGKFRGKSIKSHSLIENQRIGWNFGPWCYVKFVQGLFRPLLNKTDYSKYHYDNSHIFPYYVPRACLPRCSTNGTKREEPERRVRRKGNMIYNRKAIDSITDHYFEKFSYGSMEYYEKTADKHFHTDEFKLFTKWAVCVGISILVVAVGIVVFCHQLDKYEAKLEKDAGWDMEAKDQGIDNFFQMDSNENVEEEKMLLHDRLIVNLALQIKTKAELEKLGHVKK</sequence>
<reference evidence="2" key="1">
    <citation type="submission" date="2016-11" db="UniProtKB">
        <authorList>
            <consortium name="WormBaseParasite"/>
        </authorList>
    </citation>
    <scope>IDENTIFICATION</scope>
    <source>
        <strain evidence="2">KR3021</strain>
    </source>
</reference>
<name>A0AC35TIV3_9BILA</name>
<evidence type="ECO:0000313" key="2">
    <source>
        <dbReference type="WBParaSite" id="RSKR_0000099000.1"/>
    </source>
</evidence>
<evidence type="ECO:0000313" key="1">
    <source>
        <dbReference type="Proteomes" id="UP000095286"/>
    </source>
</evidence>